<keyword evidence="6" id="KW-1185">Reference proteome</keyword>
<protein>
    <submittedName>
        <fullName evidence="5">Threonine synthase</fullName>
        <ecNumber evidence="5">4.2.3.1</ecNumber>
    </submittedName>
</protein>
<dbReference type="InterPro" id="IPR001926">
    <property type="entry name" value="TrpB-like_PALP"/>
</dbReference>
<dbReference type="Proteomes" id="UP001183794">
    <property type="component" value="Unassembled WGS sequence"/>
</dbReference>
<dbReference type="Pfam" id="PF00291">
    <property type="entry name" value="PALP"/>
    <property type="match status" value="1"/>
</dbReference>
<dbReference type="CDD" id="cd01563">
    <property type="entry name" value="Thr-synth_1"/>
    <property type="match status" value="1"/>
</dbReference>
<evidence type="ECO:0000313" key="6">
    <source>
        <dbReference type="Proteomes" id="UP001183794"/>
    </source>
</evidence>
<comment type="cofactor">
    <cofactor evidence="1">
        <name>pyridoxal 5'-phosphate</name>
        <dbReference type="ChEBI" id="CHEBI:597326"/>
    </cofactor>
</comment>
<evidence type="ECO:0000256" key="1">
    <source>
        <dbReference type="ARBA" id="ARBA00001933"/>
    </source>
</evidence>
<dbReference type="InterPro" id="IPR050147">
    <property type="entry name" value="Ser/Thr_Dehydratase"/>
</dbReference>
<comment type="caution">
    <text evidence="5">The sequence shown here is derived from an EMBL/GenBank/DDBJ whole genome shotgun (WGS) entry which is preliminary data.</text>
</comment>
<name>A0ABU2B414_9MICC</name>
<dbReference type="RefSeq" id="WP_310173854.1">
    <property type="nucleotide sequence ID" value="NZ_BAABHE010000003.1"/>
</dbReference>
<dbReference type="PANTHER" id="PTHR48078">
    <property type="entry name" value="THREONINE DEHYDRATASE, MITOCHONDRIAL-RELATED"/>
    <property type="match status" value="1"/>
</dbReference>
<dbReference type="EC" id="4.2.3.1" evidence="5"/>
<dbReference type="PANTHER" id="PTHR48078:SF6">
    <property type="entry name" value="L-THREONINE DEHYDRATASE CATABOLIC TDCB"/>
    <property type="match status" value="1"/>
</dbReference>
<keyword evidence="2" id="KW-0663">Pyridoxal phosphate</keyword>
<feature type="domain" description="Tryptophan synthase beta chain-like PALP" evidence="4">
    <location>
        <begin position="63"/>
        <end position="361"/>
    </location>
</feature>
<keyword evidence="3 5" id="KW-0456">Lyase</keyword>
<dbReference type="InterPro" id="IPR036052">
    <property type="entry name" value="TrpB-like_PALP_sf"/>
</dbReference>
<evidence type="ECO:0000256" key="3">
    <source>
        <dbReference type="ARBA" id="ARBA00023239"/>
    </source>
</evidence>
<evidence type="ECO:0000313" key="5">
    <source>
        <dbReference type="EMBL" id="MDR7347538.1"/>
    </source>
</evidence>
<organism evidence="5 6">
    <name type="scientific">Enteractinococcus fodinae</name>
    <dbReference type="NCBI Taxonomy" id="684663"/>
    <lineage>
        <taxon>Bacteria</taxon>
        <taxon>Bacillati</taxon>
        <taxon>Actinomycetota</taxon>
        <taxon>Actinomycetes</taxon>
        <taxon>Micrococcales</taxon>
        <taxon>Micrococcaceae</taxon>
    </lineage>
</organism>
<accession>A0ABU2B414</accession>
<sequence length="380" mass="40462">MTVYRDPVDGSVYDLRQPRWRSDVGRPLWIDPGPGIQHSEVETSTRSLWRYRAALPIELPNPISLGEGLTSLVEMPWSEGARVHFKLDFLNPTGSFKDRGSSVMLSYLRAHGITSVVEDSSGNGGASIAGYGAAGGLHVKVVAPASTTPGKIAQVRAYGAEVELVGGPREASQEAAIRQAHGDVFYASHNWQALFLQGTKTLAYELWEDFRFQAPDNVIVPVGAGSSLLGCWLGFRELLTAGQIDQMPRLFAAQPQNCSPVDASFQAHTDQPVERQVLPTIAEGTAIARPLRLAQIIHALRDSHGATVAVTEETIIAALGQLASQGVLVEPTSATAAAAYTRLLATGTIAPTEQSVVLLTGAGLKATTTVQELVGSQLHG</sequence>
<dbReference type="Gene3D" id="3.40.50.1100">
    <property type="match status" value="2"/>
</dbReference>
<gene>
    <name evidence="5" type="ORF">J2S62_001795</name>
</gene>
<dbReference type="SUPFAM" id="SSF53686">
    <property type="entry name" value="Tryptophan synthase beta subunit-like PLP-dependent enzymes"/>
    <property type="match status" value="1"/>
</dbReference>
<proteinExistence type="predicted"/>
<dbReference type="GO" id="GO:0004795">
    <property type="term" value="F:threonine synthase activity"/>
    <property type="evidence" value="ECO:0007669"/>
    <property type="project" value="UniProtKB-EC"/>
</dbReference>
<reference evidence="5 6" key="1">
    <citation type="submission" date="2023-07" db="EMBL/GenBank/DDBJ databases">
        <title>Sequencing the genomes of 1000 actinobacteria strains.</title>
        <authorList>
            <person name="Klenk H.-P."/>
        </authorList>
    </citation>
    <scope>NUCLEOTIDE SEQUENCE [LARGE SCALE GENOMIC DNA]</scope>
    <source>
        <strain evidence="5 6">DSM 22966</strain>
    </source>
</reference>
<evidence type="ECO:0000256" key="2">
    <source>
        <dbReference type="ARBA" id="ARBA00022898"/>
    </source>
</evidence>
<evidence type="ECO:0000259" key="4">
    <source>
        <dbReference type="Pfam" id="PF00291"/>
    </source>
</evidence>
<dbReference type="EMBL" id="JAVDYJ010000001">
    <property type="protein sequence ID" value="MDR7347538.1"/>
    <property type="molecule type" value="Genomic_DNA"/>
</dbReference>